<evidence type="ECO:0000313" key="3">
    <source>
        <dbReference type="Proteomes" id="UP000735302"/>
    </source>
</evidence>
<protein>
    <submittedName>
        <fullName evidence="2">Uncharacterized protein</fullName>
    </submittedName>
</protein>
<name>A0AAV4CEL2_9GAST</name>
<reference evidence="2 3" key="1">
    <citation type="journal article" date="2021" name="Elife">
        <title>Chloroplast acquisition without the gene transfer in kleptoplastic sea slugs, Plakobranchus ocellatus.</title>
        <authorList>
            <person name="Maeda T."/>
            <person name="Takahashi S."/>
            <person name="Yoshida T."/>
            <person name="Shimamura S."/>
            <person name="Takaki Y."/>
            <person name="Nagai Y."/>
            <person name="Toyoda A."/>
            <person name="Suzuki Y."/>
            <person name="Arimoto A."/>
            <person name="Ishii H."/>
            <person name="Satoh N."/>
            <person name="Nishiyama T."/>
            <person name="Hasebe M."/>
            <person name="Maruyama T."/>
            <person name="Minagawa J."/>
            <person name="Obokata J."/>
            <person name="Shigenobu S."/>
        </authorList>
    </citation>
    <scope>NUCLEOTIDE SEQUENCE [LARGE SCALE GENOMIC DNA]</scope>
</reference>
<dbReference type="AlphaFoldDB" id="A0AAV4CEL2"/>
<accession>A0AAV4CEL2</accession>
<evidence type="ECO:0000256" key="1">
    <source>
        <dbReference type="SAM" id="MobiDB-lite"/>
    </source>
</evidence>
<keyword evidence="3" id="KW-1185">Reference proteome</keyword>
<gene>
    <name evidence="2" type="ORF">PoB_005616200</name>
</gene>
<comment type="caution">
    <text evidence="2">The sequence shown here is derived from an EMBL/GenBank/DDBJ whole genome shotgun (WGS) entry which is preliminary data.</text>
</comment>
<proteinExistence type="predicted"/>
<sequence length="103" mass="11636">MTGSGCSTRLFTQSTFMMAALREKKKNTQRGIPLKPVLNSSPTDGQVDPRNAQHHTNRIDRFVKLLSYPQCVKEETPSPTNPLHSAHLFISILLTLVIYRPFI</sequence>
<dbReference type="Proteomes" id="UP000735302">
    <property type="component" value="Unassembled WGS sequence"/>
</dbReference>
<evidence type="ECO:0000313" key="2">
    <source>
        <dbReference type="EMBL" id="GFO29657.1"/>
    </source>
</evidence>
<feature type="region of interest" description="Disordered" evidence="1">
    <location>
        <begin position="26"/>
        <end position="54"/>
    </location>
</feature>
<organism evidence="2 3">
    <name type="scientific">Plakobranchus ocellatus</name>
    <dbReference type="NCBI Taxonomy" id="259542"/>
    <lineage>
        <taxon>Eukaryota</taxon>
        <taxon>Metazoa</taxon>
        <taxon>Spiralia</taxon>
        <taxon>Lophotrochozoa</taxon>
        <taxon>Mollusca</taxon>
        <taxon>Gastropoda</taxon>
        <taxon>Heterobranchia</taxon>
        <taxon>Euthyneura</taxon>
        <taxon>Panpulmonata</taxon>
        <taxon>Sacoglossa</taxon>
        <taxon>Placobranchoidea</taxon>
        <taxon>Plakobranchidae</taxon>
        <taxon>Plakobranchus</taxon>
    </lineage>
</organism>
<dbReference type="EMBL" id="BLXT01006181">
    <property type="protein sequence ID" value="GFO29657.1"/>
    <property type="molecule type" value="Genomic_DNA"/>
</dbReference>